<keyword evidence="1" id="KW-1133">Transmembrane helix</keyword>
<evidence type="ECO:0000313" key="3">
    <source>
        <dbReference type="EMBL" id="RXF72335.1"/>
    </source>
</evidence>
<name>A0A4Q0MG69_9SPHI</name>
<protein>
    <submittedName>
        <fullName evidence="3">DUF3291 domain-containing protein</fullName>
    </submittedName>
</protein>
<evidence type="ECO:0000313" key="4">
    <source>
        <dbReference type="Proteomes" id="UP000290848"/>
    </source>
</evidence>
<dbReference type="OrthoDB" id="1122317at2"/>
<feature type="transmembrane region" description="Helical" evidence="1">
    <location>
        <begin position="13"/>
        <end position="31"/>
    </location>
</feature>
<dbReference type="Proteomes" id="UP000322918">
    <property type="component" value="Unassembled WGS sequence"/>
</dbReference>
<dbReference type="CDD" id="cd21650">
    <property type="entry name" value="CrtA-like"/>
    <property type="match status" value="1"/>
</dbReference>
<dbReference type="EMBL" id="RXOC01000001">
    <property type="protein sequence ID" value="RXF72335.1"/>
    <property type="molecule type" value="Genomic_DNA"/>
</dbReference>
<accession>A0A4Q0MG69</accession>
<evidence type="ECO:0000313" key="2">
    <source>
        <dbReference type="EMBL" id="KAA8477140.1"/>
    </source>
</evidence>
<reference evidence="3 4" key="1">
    <citation type="submission" date="2018-12" db="EMBL/GenBank/DDBJ databases">
        <title>The Draft Genome Sequence of the Soil Bacterium Pedobacter tournemirensis R1.</title>
        <authorList>
            <person name="He J."/>
        </authorList>
    </citation>
    <scope>NUCLEOTIDE SEQUENCE [LARGE SCALE GENOMIC DNA]</scope>
    <source>
        <strain evidence="3 4">R1</strain>
    </source>
</reference>
<dbReference type="EMBL" id="VWNE01000039">
    <property type="protein sequence ID" value="KAA8477140.1"/>
    <property type="molecule type" value="Genomic_DNA"/>
</dbReference>
<dbReference type="AlphaFoldDB" id="A0A4Q0MG69"/>
<organism evidence="3 4">
    <name type="scientific">Arcticibacter tournemirensis</name>
    <dbReference type="NCBI Taxonomy" id="699437"/>
    <lineage>
        <taxon>Bacteria</taxon>
        <taxon>Pseudomonadati</taxon>
        <taxon>Bacteroidota</taxon>
        <taxon>Sphingobacteriia</taxon>
        <taxon>Sphingobacteriales</taxon>
        <taxon>Sphingobacteriaceae</taxon>
        <taxon>Arcticibacter</taxon>
    </lineage>
</organism>
<evidence type="ECO:0000313" key="5">
    <source>
        <dbReference type="Proteomes" id="UP000322918"/>
    </source>
</evidence>
<dbReference type="RefSeq" id="WP_128767520.1">
    <property type="nucleotide sequence ID" value="NZ_RXOC01000001.1"/>
</dbReference>
<dbReference type="Proteomes" id="UP000290848">
    <property type="component" value="Unassembled WGS sequence"/>
</dbReference>
<proteinExistence type="predicted"/>
<comment type="caution">
    <text evidence="3">The sequence shown here is derived from an EMBL/GenBank/DDBJ whole genome shotgun (WGS) entry which is preliminary data.</text>
</comment>
<gene>
    <name evidence="3" type="ORF">EKH83_00995</name>
    <name evidence="2" type="ORF">F1649_19070</name>
</gene>
<sequence>MVVALTIVRYPKIYIPIAIIAMAVHRIPLLLQARCSFWKLLGCGKNGSFDLQPDLQQWGLLSVWDSQEDFDLFYSRSFVSRWWRAFTEEQWTVFCSPLETRGKWDEKEPFKPVVADDDYDGPVAVLTRATIRLSRIKRFWSNVGRVSDLMSSADGYVFSLGIGEAPVFKQATFSVWRSAKEMKLFAYSSAEHLDVIKKTRNENWYSEELFARFKPVGSFGSLKGRDPLKEFLNS</sequence>
<reference evidence="2 5" key="2">
    <citation type="submission" date="2019-09" db="EMBL/GenBank/DDBJ databases">
        <title>Pararcticibacter amylolyticus gen. nov., sp. nov., isolated from a rottenly hemp rope, and reclassification of Pedobacter tournemirensis as Pararcticibacter tournemirensis comb. nov.</title>
        <authorList>
            <person name="Cai Y."/>
        </authorList>
    </citation>
    <scope>NUCLEOTIDE SEQUENCE [LARGE SCALE GENOMIC DNA]</scope>
    <source>
        <strain evidence="2 5">TF5-37.2-LB10</strain>
    </source>
</reference>
<keyword evidence="1" id="KW-0812">Transmembrane</keyword>
<dbReference type="InterPro" id="IPR049574">
    <property type="entry name" value="CrtA-like"/>
</dbReference>
<keyword evidence="5" id="KW-1185">Reference proteome</keyword>
<evidence type="ECO:0000256" key="1">
    <source>
        <dbReference type="SAM" id="Phobius"/>
    </source>
</evidence>
<keyword evidence="1" id="KW-0472">Membrane</keyword>